<dbReference type="GO" id="GO:0009307">
    <property type="term" value="P:DNA restriction-modification system"/>
    <property type="evidence" value="ECO:0007669"/>
    <property type="project" value="InterPro"/>
</dbReference>
<dbReference type="InterPro" id="IPR012327">
    <property type="entry name" value="MeTrfase_D12"/>
</dbReference>
<dbReference type="SUPFAM" id="SSF53335">
    <property type="entry name" value="S-adenosyl-L-methionine-dependent methyltransferases"/>
    <property type="match status" value="1"/>
</dbReference>
<dbReference type="PRINTS" id="PR00505">
    <property type="entry name" value="D12N6MTFRASE"/>
</dbReference>
<dbReference type="PANTHER" id="PTHR30481">
    <property type="entry name" value="DNA ADENINE METHYLASE"/>
    <property type="match status" value="1"/>
</dbReference>
<organism evidence="6 7">
    <name type="scientific">Winogradskyella ouciana</name>
    <dbReference type="NCBI Taxonomy" id="2608631"/>
    <lineage>
        <taxon>Bacteria</taxon>
        <taxon>Pseudomonadati</taxon>
        <taxon>Bacteroidota</taxon>
        <taxon>Flavobacteriia</taxon>
        <taxon>Flavobacteriales</taxon>
        <taxon>Flavobacteriaceae</taxon>
        <taxon>Winogradskyella</taxon>
    </lineage>
</organism>
<comment type="catalytic activity">
    <reaction evidence="5">
        <text>a 2'-deoxyadenosine in DNA + S-adenosyl-L-methionine = an N(6)-methyl-2'-deoxyadenosine in DNA + S-adenosyl-L-homocysteine + H(+)</text>
        <dbReference type="Rhea" id="RHEA:15197"/>
        <dbReference type="Rhea" id="RHEA-COMP:12418"/>
        <dbReference type="Rhea" id="RHEA-COMP:12419"/>
        <dbReference type="ChEBI" id="CHEBI:15378"/>
        <dbReference type="ChEBI" id="CHEBI:57856"/>
        <dbReference type="ChEBI" id="CHEBI:59789"/>
        <dbReference type="ChEBI" id="CHEBI:90615"/>
        <dbReference type="ChEBI" id="CHEBI:90616"/>
        <dbReference type="EC" id="2.1.1.72"/>
    </reaction>
</comment>
<reference evidence="6 7" key="1">
    <citation type="submission" date="2019-11" db="EMBL/GenBank/DDBJ databases">
        <title>Winogradskyella ouciana sp. nov., isolated from the hadal seawater of the Mariana Trench.</title>
        <authorList>
            <person name="Liu R."/>
        </authorList>
    </citation>
    <scope>NUCLEOTIDE SEQUENCE [LARGE SCALE GENOMIC DNA]</scope>
    <source>
        <strain evidence="6 7">ZXX205</strain>
    </source>
</reference>
<dbReference type="InterPro" id="IPR029063">
    <property type="entry name" value="SAM-dependent_MTases_sf"/>
</dbReference>
<accession>A0A7K1GCZ7</accession>
<keyword evidence="3" id="KW-0808">Transferase</keyword>
<evidence type="ECO:0000313" key="6">
    <source>
        <dbReference type="EMBL" id="MTE27023.1"/>
    </source>
</evidence>
<gene>
    <name evidence="6" type="ORF">F1003_08810</name>
</gene>
<dbReference type="PROSITE" id="PS00092">
    <property type="entry name" value="N6_MTASE"/>
    <property type="match status" value="1"/>
</dbReference>
<dbReference type="GO" id="GO:0043565">
    <property type="term" value="F:sequence-specific DNA binding"/>
    <property type="evidence" value="ECO:0007669"/>
    <property type="project" value="TreeGrafter"/>
</dbReference>
<dbReference type="InterPro" id="IPR002052">
    <property type="entry name" value="DNA_methylase_N6_adenine_CS"/>
</dbReference>
<keyword evidence="7" id="KW-1185">Reference proteome</keyword>
<protein>
    <recommendedName>
        <fullName evidence="1">site-specific DNA-methyltransferase (adenine-specific)</fullName>
        <ecNumber evidence="1">2.1.1.72</ecNumber>
    </recommendedName>
</protein>
<dbReference type="GO" id="GO:1904047">
    <property type="term" value="F:S-adenosyl-L-methionine binding"/>
    <property type="evidence" value="ECO:0007669"/>
    <property type="project" value="TreeGrafter"/>
</dbReference>
<evidence type="ECO:0000256" key="3">
    <source>
        <dbReference type="ARBA" id="ARBA00022679"/>
    </source>
</evidence>
<keyword evidence="2 6" id="KW-0489">Methyltransferase</keyword>
<evidence type="ECO:0000256" key="1">
    <source>
        <dbReference type="ARBA" id="ARBA00011900"/>
    </source>
</evidence>
<evidence type="ECO:0000313" key="7">
    <source>
        <dbReference type="Proteomes" id="UP000447545"/>
    </source>
</evidence>
<dbReference type="AlphaFoldDB" id="A0A7K1GCZ7"/>
<name>A0A7K1GCZ7_9FLAO</name>
<dbReference type="GO" id="GO:0032259">
    <property type="term" value="P:methylation"/>
    <property type="evidence" value="ECO:0007669"/>
    <property type="project" value="UniProtKB-KW"/>
</dbReference>
<dbReference type="GO" id="GO:0006298">
    <property type="term" value="P:mismatch repair"/>
    <property type="evidence" value="ECO:0007669"/>
    <property type="project" value="TreeGrafter"/>
</dbReference>
<keyword evidence="4" id="KW-0949">S-adenosyl-L-methionine</keyword>
<dbReference type="Pfam" id="PF02086">
    <property type="entry name" value="MethyltransfD12"/>
    <property type="match status" value="1"/>
</dbReference>
<evidence type="ECO:0000256" key="4">
    <source>
        <dbReference type="ARBA" id="ARBA00022691"/>
    </source>
</evidence>
<evidence type="ECO:0000256" key="2">
    <source>
        <dbReference type="ARBA" id="ARBA00022603"/>
    </source>
</evidence>
<proteinExistence type="predicted"/>
<dbReference type="Proteomes" id="UP000447545">
    <property type="component" value="Unassembled WGS sequence"/>
</dbReference>
<dbReference type="EC" id="2.1.1.72" evidence="1"/>
<dbReference type="Gene3D" id="3.40.50.150">
    <property type="entry name" value="Vaccinia Virus protein VP39"/>
    <property type="match status" value="2"/>
</dbReference>
<sequence length="232" mass="27634">MKYMGSKARFAKFLLPIILKDRRPNQVYIEPFAGGMNMIDKVDGVRIANDQHKELMAMWQALIYDNWDPPKSITYDEYQHMRYNREEYPDYLLGYVGFNSFGAKWFAGYRRDKIGKRDYWGEHYRNIIKQVPNLERVKLSCKSYTDLEIPKNSIIYCDPPYAATTKYSLKFDHKQFWDWCREQSKAGHLVFVSEFQAPSDFICVWEKVAKTNLRYDKATTGTKRITEKLFVY</sequence>
<dbReference type="GO" id="GO:0009007">
    <property type="term" value="F:site-specific DNA-methyltransferase (adenine-specific) activity"/>
    <property type="evidence" value="ECO:0007669"/>
    <property type="project" value="UniProtKB-EC"/>
</dbReference>
<comment type="caution">
    <text evidence="6">The sequence shown here is derived from an EMBL/GenBank/DDBJ whole genome shotgun (WGS) entry which is preliminary data.</text>
</comment>
<evidence type="ECO:0000256" key="5">
    <source>
        <dbReference type="ARBA" id="ARBA00047942"/>
    </source>
</evidence>
<dbReference type="EMBL" id="WJYA01000005">
    <property type="protein sequence ID" value="MTE27023.1"/>
    <property type="molecule type" value="Genomic_DNA"/>
</dbReference>